<reference evidence="2" key="1">
    <citation type="journal article" date="2023" name="Nat. Plants">
        <title>Single-cell RNA sequencing provides a high-resolution roadmap for understanding the multicellular compartmentation of specialized metabolism.</title>
        <authorList>
            <person name="Sun S."/>
            <person name="Shen X."/>
            <person name="Li Y."/>
            <person name="Li Y."/>
            <person name="Wang S."/>
            <person name="Li R."/>
            <person name="Zhang H."/>
            <person name="Shen G."/>
            <person name="Guo B."/>
            <person name="Wei J."/>
            <person name="Xu J."/>
            <person name="St-Pierre B."/>
            <person name="Chen S."/>
            <person name="Sun C."/>
        </authorList>
    </citation>
    <scope>NUCLEOTIDE SEQUENCE [LARGE SCALE GENOMIC DNA]</scope>
</reference>
<evidence type="ECO:0000313" key="2">
    <source>
        <dbReference type="Proteomes" id="UP001060085"/>
    </source>
</evidence>
<evidence type="ECO:0000313" key="1">
    <source>
        <dbReference type="EMBL" id="KAI5667940.1"/>
    </source>
</evidence>
<dbReference type="Proteomes" id="UP001060085">
    <property type="component" value="Linkage Group LG04"/>
</dbReference>
<protein>
    <submittedName>
        <fullName evidence="1">Uncharacterized protein</fullName>
    </submittedName>
</protein>
<accession>A0ACC0B5K7</accession>
<dbReference type="EMBL" id="CM044704">
    <property type="protein sequence ID" value="KAI5667940.1"/>
    <property type="molecule type" value="Genomic_DNA"/>
</dbReference>
<proteinExistence type="predicted"/>
<name>A0ACC0B5K7_CATRO</name>
<gene>
    <name evidence="1" type="ORF">M9H77_17793</name>
</gene>
<organism evidence="1 2">
    <name type="scientific">Catharanthus roseus</name>
    <name type="common">Madagascar periwinkle</name>
    <name type="synonym">Vinca rosea</name>
    <dbReference type="NCBI Taxonomy" id="4058"/>
    <lineage>
        <taxon>Eukaryota</taxon>
        <taxon>Viridiplantae</taxon>
        <taxon>Streptophyta</taxon>
        <taxon>Embryophyta</taxon>
        <taxon>Tracheophyta</taxon>
        <taxon>Spermatophyta</taxon>
        <taxon>Magnoliopsida</taxon>
        <taxon>eudicotyledons</taxon>
        <taxon>Gunneridae</taxon>
        <taxon>Pentapetalae</taxon>
        <taxon>asterids</taxon>
        <taxon>lamiids</taxon>
        <taxon>Gentianales</taxon>
        <taxon>Apocynaceae</taxon>
        <taxon>Rauvolfioideae</taxon>
        <taxon>Vinceae</taxon>
        <taxon>Catharanthinae</taxon>
        <taxon>Catharanthus</taxon>
    </lineage>
</organism>
<keyword evidence="2" id="KW-1185">Reference proteome</keyword>
<comment type="caution">
    <text evidence="1">The sequence shown here is derived from an EMBL/GenBank/DDBJ whole genome shotgun (WGS) entry which is preliminary data.</text>
</comment>
<sequence>MIGFSKTYLPSLRRMAPKPQASTSKSWPKKEDTFKVTFKDHSKPKVEEKGKLITNPTRYFKCNEVGHIAINYPTKRSLVFSEDLNDWIKKSDDDCQEGIVHKDEIKLGDLKDLKVQYRISSQLPQLVALDHSSFFNSKQSCD</sequence>